<reference evidence="2" key="1">
    <citation type="journal article" date="2022" name="Plant J.">
        <title>Strategies of tolerance reflected in two North American maple genomes.</title>
        <authorList>
            <person name="McEvoy S.L."/>
            <person name="Sezen U.U."/>
            <person name="Trouern-Trend A."/>
            <person name="McMahon S.M."/>
            <person name="Schaberg P.G."/>
            <person name="Yang J."/>
            <person name="Wegrzyn J.L."/>
            <person name="Swenson N.G."/>
        </authorList>
    </citation>
    <scope>NUCLEOTIDE SEQUENCE</scope>
    <source>
        <strain evidence="2">91603</strain>
    </source>
</reference>
<protein>
    <submittedName>
        <fullName evidence="2">Uncharacterized protein</fullName>
    </submittedName>
</protein>
<evidence type="ECO:0000313" key="3">
    <source>
        <dbReference type="Proteomes" id="UP001064489"/>
    </source>
</evidence>
<feature type="region of interest" description="Disordered" evidence="1">
    <location>
        <begin position="65"/>
        <end position="89"/>
    </location>
</feature>
<evidence type="ECO:0000256" key="1">
    <source>
        <dbReference type="SAM" id="MobiDB-lite"/>
    </source>
</evidence>
<sequence length="89" mass="9937">MSYHLKIPTAYGMETSFITIHANEKTNTLNEKADIGPLPYKEYSYYMTTEPDDINWLVLKDMTKGYRDDPPTSPSTNSGAGGHSNSSKT</sequence>
<accession>A0AAD5JMT3</accession>
<dbReference type="EMBL" id="JAJSOW010000003">
    <property type="protein sequence ID" value="KAI9196492.1"/>
    <property type="molecule type" value="Genomic_DNA"/>
</dbReference>
<dbReference type="Proteomes" id="UP001064489">
    <property type="component" value="Chromosome 1"/>
</dbReference>
<comment type="caution">
    <text evidence="2">The sequence shown here is derived from an EMBL/GenBank/DDBJ whole genome shotgun (WGS) entry which is preliminary data.</text>
</comment>
<proteinExistence type="predicted"/>
<name>A0AAD5JMT3_ACENE</name>
<feature type="compositionally biased region" description="Polar residues" evidence="1">
    <location>
        <begin position="74"/>
        <end position="89"/>
    </location>
</feature>
<keyword evidence="3" id="KW-1185">Reference proteome</keyword>
<reference evidence="2" key="2">
    <citation type="submission" date="2023-02" db="EMBL/GenBank/DDBJ databases">
        <authorList>
            <person name="Swenson N.G."/>
            <person name="Wegrzyn J.L."/>
            <person name="Mcevoy S.L."/>
        </authorList>
    </citation>
    <scope>NUCLEOTIDE SEQUENCE</scope>
    <source>
        <strain evidence="2">91603</strain>
        <tissue evidence="2">Leaf</tissue>
    </source>
</reference>
<evidence type="ECO:0000313" key="2">
    <source>
        <dbReference type="EMBL" id="KAI9196492.1"/>
    </source>
</evidence>
<gene>
    <name evidence="2" type="ORF">LWI28_024399</name>
</gene>
<dbReference type="AlphaFoldDB" id="A0AAD5JMT3"/>
<organism evidence="2 3">
    <name type="scientific">Acer negundo</name>
    <name type="common">Box elder</name>
    <dbReference type="NCBI Taxonomy" id="4023"/>
    <lineage>
        <taxon>Eukaryota</taxon>
        <taxon>Viridiplantae</taxon>
        <taxon>Streptophyta</taxon>
        <taxon>Embryophyta</taxon>
        <taxon>Tracheophyta</taxon>
        <taxon>Spermatophyta</taxon>
        <taxon>Magnoliopsida</taxon>
        <taxon>eudicotyledons</taxon>
        <taxon>Gunneridae</taxon>
        <taxon>Pentapetalae</taxon>
        <taxon>rosids</taxon>
        <taxon>malvids</taxon>
        <taxon>Sapindales</taxon>
        <taxon>Sapindaceae</taxon>
        <taxon>Hippocastanoideae</taxon>
        <taxon>Acereae</taxon>
        <taxon>Acer</taxon>
    </lineage>
</organism>